<evidence type="ECO:0000313" key="4">
    <source>
        <dbReference type="Proteomes" id="UP000237934"/>
    </source>
</evidence>
<gene>
    <name evidence="3" type="ORF">CUS89_15950</name>
</gene>
<accession>A0A2S7RM83</accession>
<name>A0A2S7RM83_ENTMU</name>
<feature type="transmembrane region" description="Helical" evidence="2">
    <location>
        <begin position="31"/>
        <end position="51"/>
    </location>
</feature>
<organism evidence="3 4">
    <name type="scientific">Enterococcus mundtii</name>
    <dbReference type="NCBI Taxonomy" id="53346"/>
    <lineage>
        <taxon>Bacteria</taxon>
        <taxon>Bacillati</taxon>
        <taxon>Bacillota</taxon>
        <taxon>Bacilli</taxon>
        <taxon>Lactobacillales</taxon>
        <taxon>Enterococcaceae</taxon>
        <taxon>Enterococcus</taxon>
    </lineage>
</organism>
<comment type="caution">
    <text evidence="3">The sequence shown here is derived from an EMBL/GenBank/DDBJ whole genome shotgun (WGS) entry which is preliminary data.</text>
</comment>
<protein>
    <submittedName>
        <fullName evidence="3">Uncharacterized protein</fullName>
    </submittedName>
</protein>
<proteinExistence type="predicted"/>
<keyword evidence="2" id="KW-0472">Membrane</keyword>
<feature type="region of interest" description="Disordered" evidence="1">
    <location>
        <begin position="54"/>
        <end position="120"/>
    </location>
</feature>
<sequence>MNLLLLLLGFISLMLGLHLFSRSSKRGAKAWQRHLILFSALFGLILITGACGSGTNQASKADTATSETTSTSSEEKAKREADEKKELEEKKKEEKLAAEKKAQEEQAKLEAEKKAQEEQA</sequence>
<reference evidence="3 4" key="1">
    <citation type="journal article" date="2018" name="Pathog. Dis.">
        <title>Whole-genome sequencing based characterization of antimicrobial resistance in Enterococcus.</title>
        <authorList>
            <person name="Tyson G."/>
        </authorList>
    </citation>
    <scope>NUCLEOTIDE SEQUENCE [LARGE SCALE GENOMIC DNA]</scope>
    <source>
        <strain evidence="3 4">CVM N55263</strain>
    </source>
</reference>
<dbReference type="Proteomes" id="UP000237934">
    <property type="component" value="Unassembled WGS sequence"/>
</dbReference>
<evidence type="ECO:0000256" key="2">
    <source>
        <dbReference type="SAM" id="Phobius"/>
    </source>
</evidence>
<keyword evidence="2" id="KW-0812">Transmembrane</keyword>
<dbReference type="AlphaFoldDB" id="A0A2S7RM83"/>
<feature type="compositionally biased region" description="Low complexity" evidence="1">
    <location>
        <begin position="58"/>
        <end position="72"/>
    </location>
</feature>
<evidence type="ECO:0000256" key="1">
    <source>
        <dbReference type="SAM" id="MobiDB-lite"/>
    </source>
</evidence>
<keyword evidence="2" id="KW-1133">Transmembrane helix</keyword>
<dbReference type="EMBL" id="PUAP01000080">
    <property type="protein sequence ID" value="PQF19214.1"/>
    <property type="molecule type" value="Genomic_DNA"/>
</dbReference>
<feature type="non-terminal residue" evidence="3">
    <location>
        <position position="120"/>
    </location>
</feature>
<evidence type="ECO:0000313" key="3">
    <source>
        <dbReference type="EMBL" id="PQF19214.1"/>
    </source>
</evidence>
<feature type="compositionally biased region" description="Basic and acidic residues" evidence="1">
    <location>
        <begin position="73"/>
        <end position="120"/>
    </location>
</feature>